<sequence length="132" mass="15047">MNTLVSIVIAAFAAAFAIFHTYPAPPKSPLLYQWEKEDGGSYFKFQDYDIFFKGKFRLLMIYGPADPVNKPPFHEHYRKLVPGSRIHILHEHVGHYVHLEAPKEVVAGYLPFLESHGVKTKTISVALPDRLL</sequence>
<keyword evidence="3" id="KW-1185">Reference proteome</keyword>
<reference evidence="2" key="2">
    <citation type="submission" date="2021-09" db="EMBL/GenBank/DDBJ databases">
        <authorList>
            <person name="Jia N."/>
            <person name="Wang J."/>
            <person name="Shi W."/>
            <person name="Du L."/>
            <person name="Sun Y."/>
            <person name="Zhan W."/>
            <person name="Jiang J."/>
            <person name="Wang Q."/>
            <person name="Zhang B."/>
            <person name="Ji P."/>
            <person name="Sakyi L.B."/>
            <person name="Cui X."/>
            <person name="Yuan T."/>
            <person name="Jiang B."/>
            <person name="Yang W."/>
            <person name="Lam T.T.-Y."/>
            <person name="Chang Q."/>
            <person name="Ding S."/>
            <person name="Wang X."/>
            <person name="Zhu J."/>
            <person name="Ruan X."/>
            <person name="Zhao L."/>
            <person name="Wei J."/>
            <person name="Que T."/>
            <person name="Du C."/>
            <person name="Cheng J."/>
            <person name="Dai P."/>
            <person name="Han X."/>
            <person name="Huang E."/>
            <person name="Gao Y."/>
            <person name="Liu J."/>
            <person name="Shao H."/>
            <person name="Ye R."/>
            <person name="Li L."/>
            <person name="Wei W."/>
            <person name="Wang X."/>
            <person name="Wang C."/>
            <person name="Huo Q."/>
            <person name="Li W."/>
            <person name="Guo W."/>
            <person name="Chen H."/>
            <person name="Chen S."/>
            <person name="Zhou L."/>
            <person name="Zhou L."/>
            <person name="Ni X."/>
            <person name="Tian J."/>
            <person name="Zhou Y."/>
            <person name="Sheng Y."/>
            <person name="Liu T."/>
            <person name="Pan Y."/>
            <person name="Xia L."/>
            <person name="Li J."/>
            <person name="Zhao F."/>
            <person name="Cao W."/>
        </authorList>
    </citation>
    <scope>NUCLEOTIDE SEQUENCE</scope>
    <source>
        <strain evidence="2">Rsan-2018</strain>
        <tissue evidence="2">Larvae</tissue>
    </source>
</reference>
<comment type="caution">
    <text evidence="2">The sequence shown here is derived from an EMBL/GenBank/DDBJ whole genome shotgun (WGS) entry which is preliminary data.</text>
</comment>
<dbReference type="InterPro" id="IPR029058">
    <property type="entry name" value="AB_hydrolase_fold"/>
</dbReference>
<organism evidence="2 3">
    <name type="scientific">Rhipicephalus sanguineus</name>
    <name type="common">Brown dog tick</name>
    <name type="synonym">Ixodes sanguineus</name>
    <dbReference type="NCBI Taxonomy" id="34632"/>
    <lineage>
        <taxon>Eukaryota</taxon>
        <taxon>Metazoa</taxon>
        <taxon>Ecdysozoa</taxon>
        <taxon>Arthropoda</taxon>
        <taxon>Chelicerata</taxon>
        <taxon>Arachnida</taxon>
        <taxon>Acari</taxon>
        <taxon>Parasitiformes</taxon>
        <taxon>Ixodida</taxon>
        <taxon>Ixodoidea</taxon>
        <taxon>Ixodidae</taxon>
        <taxon>Rhipicephalinae</taxon>
        <taxon>Rhipicephalus</taxon>
        <taxon>Rhipicephalus</taxon>
    </lineage>
</organism>
<dbReference type="Gene3D" id="3.40.50.1820">
    <property type="entry name" value="alpha/beta hydrolase"/>
    <property type="match status" value="1"/>
</dbReference>
<gene>
    <name evidence="2" type="ORF">HPB52_012191</name>
</gene>
<feature type="signal peptide" evidence="1">
    <location>
        <begin position="1"/>
        <end position="17"/>
    </location>
</feature>
<dbReference type="EMBL" id="JABSTV010001252">
    <property type="protein sequence ID" value="KAH7947462.1"/>
    <property type="molecule type" value="Genomic_DNA"/>
</dbReference>
<accession>A0A9D4SUB3</accession>
<dbReference type="AlphaFoldDB" id="A0A9D4SUB3"/>
<evidence type="ECO:0000313" key="2">
    <source>
        <dbReference type="EMBL" id="KAH7947462.1"/>
    </source>
</evidence>
<protein>
    <submittedName>
        <fullName evidence="2">Uncharacterized protein</fullName>
    </submittedName>
</protein>
<dbReference type="Proteomes" id="UP000821837">
    <property type="component" value="Chromosome 6"/>
</dbReference>
<proteinExistence type="predicted"/>
<keyword evidence="1" id="KW-0732">Signal</keyword>
<dbReference type="VEuPathDB" id="VectorBase:RSAN_029448"/>
<evidence type="ECO:0000256" key="1">
    <source>
        <dbReference type="SAM" id="SignalP"/>
    </source>
</evidence>
<name>A0A9D4SUB3_RHISA</name>
<feature type="chain" id="PRO_5038637408" evidence="1">
    <location>
        <begin position="18"/>
        <end position="132"/>
    </location>
</feature>
<dbReference type="SUPFAM" id="SSF53474">
    <property type="entry name" value="alpha/beta-Hydrolases"/>
    <property type="match status" value="1"/>
</dbReference>
<reference evidence="2" key="1">
    <citation type="journal article" date="2020" name="Cell">
        <title>Large-Scale Comparative Analyses of Tick Genomes Elucidate Their Genetic Diversity and Vector Capacities.</title>
        <authorList>
            <consortium name="Tick Genome and Microbiome Consortium (TIGMIC)"/>
            <person name="Jia N."/>
            <person name="Wang J."/>
            <person name="Shi W."/>
            <person name="Du L."/>
            <person name="Sun Y."/>
            <person name="Zhan W."/>
            <person name="Jiang J.F."/>
            <person name="Wang Q."/>
            <person name="Zhang B."/>
            <person name="Ji P."/>
            <person name="Bell-Sakyi L."/>
            <person name="Cui X.M."/>
            <person name="Yuan T.T."/>
            <person name="Jiang B.G."/>
            <person name="Yang W.F."/>
            <person name="Lam T.T."/>
            <person name="Chang Q.C."/>
            <person name="Ding S.J."/>
            <person name="Wang X.J."/>
            <person name="Zhu J.G."/>
            <person name="Ruan X.D."/>
            <person name="Zhao L."/>
            <person name="Wei J.T."/>
            <person name="Ye R.Z."/>
            <person name="Que T.C."/>
            <person name="Du C.H."/>
            <person name="Zhou Y.H."/>
            <person name="Cheng J.X."/>
            <person name="Dai P.F."/>
            <person name="Guo W.B."/>
            <person name="Han X.H."/>
            <person name="Huang E.J."/>
            <person name="Li L.F."/>
            <person name="Wei W."/>
            <person name="Gao Y.C."/>
            <person name="Liu J.Z."/>
            <person name="Shao H.Z."/>
            <person name="Wang X."/>
            <person name="Wang C.C."/>
            <person name="Yang T.C."/>
            <person name="Huo Q.B."/>
            <person name="Li W."/>
            <person name="Chen H.Y."/>
            <person name="Chen S.E."/>
            <person name="Zhou L.G."/>
            <person name="Ni X.B."/>
            <person name="Tian J.H."/>
            <person name="Sheng Y."/>
            <person name="Liu T."/>
            <person name="Pan Y.S."/>
            <person name="Xia L.Y."/>
            <person name="Li J."/>
            <person name="Zhao F."/>
            <person name="Cao W.C."/>
        </authorList>
    </citation>
    <scope>NUCLEOTIDE SEQUENCE</scope>
    <source>
        <strain evidence="2">Rsan-2018</strain>
    </source>
</reference>
<evidence type="ECO:0000313" key="3">
    <source>
        <dbReference type="Proteomes" id="UP000821837"/>
    </source>
</evidence>